<keyword evidence="2" id="KW-0732">Signal</keyword>
<gene>
    <name evidence="3" type="ORF">EGYM00392_LOCUS54180</name>
    <name evidence="4" type="ORF">EGYM00392_LOCUS54181</name>
</gene>
<proteinExistence type="predicted"/>
<feature type="chain" id="PRO_5035586138" evidence="2">
    <location>
        <begin position="28"/>
        <end position="193"/>
    </location>
</feature>
<keyword evidence="1" id="KW-1133">Transmembrane helix</keyword>
<dbReference type="EMBL" id="HBGA01148581">
    <property type="protein sequence ID" value="CAD9042999.1"/>
    <property type="molecule type" value="Transcribed_RNA"/>
</dbReference>
<keyword evidence="1" id="KW-0472">Membrane</keyword>
<organism evidence="3">
    <name type="scientific">Eutreptiella gymnastica</name>
    <dbReference type="NCBI Taxonomy" id="73025"/>
    <lineage>
        <taxon>Eukaryota</taxon>
        <taxon>Discoba</taxon>
        <taxon>Euglenozoa</taxon>
        <taxon>Euglenida</taxon>
        <taxon>Spirocuta</taxon>
        <taxon>Euglenophyceae</taxon>
        <taxon>Eutreptiales</taxon>
        <taxon>Eutreptiaceae</taxon>
        <taxon>Eutreptiella</taxon>
    </lineage>
</organism>
<evidence type="ECO:0000256" key="1">
    <source>
        <dbReference type="SAM" id="Phobius"/>
    </source>
</evidence>
<dbReference type="EMBL" id="HBGA01148579">
    <property type="protein sequence ID" value="CAD9042998.1"/>
    <property type="molecule type" value="Transcribed_RNA"/>
</dbReference>
<dbReference type="AlphaFoldDB" id="A0A6U8NX88"/>
<protein>
    <submittedName>
        <fullName evidence="3">Uncharacterized protein</fullName>
    </submittedName>
</protein>
<name>A0A6U8NX88_9EUGL</name>
<accession>A0A6U8NX88</accession>
<evidence type="ECO:0000256" key="2">
    <source>
        <dbReference type="SAM" id="SignalP"/>
    </source>
</evidence>
<keyword evidence="1" id="KW-0812">Transmembrane</keyword>
<sequence>MPNMPSIFKSPFLVAFLMTLLTTGVNADCCSDWCKMGMTRDECMNICNTWDNDDFCAQTCGHSCLCAWEDNGQKCIEVGEAIAEVVSAAAGIGIAVFLLGMVLPIVACVVGIILCVWCCITRSQPTVIIQQVPAPATGAYAMGVPQQQPMGAYTQGAPYIQPHAPQGVPQQGVVLATAPPTQPIVPSVAAKEV</sequence>
<feature type="transmembrane region" description="Helical" evidence="1">
    <location>
        <begin position="94"/>
        <end position="120"/>
    </location>
</feature>
<evidence type="ECO:0000313" key="3">
    <source>
        <dbReference type="EMBL" id="CAD9042998.1"/>
    </source>
</evidence>
<reference evidence="3" key="1">
    <citation type="submission" date="2021-01" db="EMBL/GenBank/DDBJ databases">
        <authorList>
            <person name="Corre E."/>
            <person name="Pelletier E."/>
            <person name="Niang G."/>
            <person name="Scheremetjew M."/>
            <person name="Finn R."/>
            <person name="Kale V."/>
            <person name="Holt S."/>
            <person name="Cochrane G."/>
            <person name="Meng A."/>
            <person name="Brown T."/>
            <person name="Cohen L."/>
        </authorList>
    </citation>
    <scope>NUCLEOTIDE SEQUENCE</scope>
    <source>
        <strain evidence="3">NIES-381</strain>
    </source>
</reference>
<evidence type="ECO:0000313" key="4">
    <source>
        <dbReference type="EMBL" id="CAD9042999.1"/>
    </source>
</evidence>
<feature type="signal peptide" evidence="2">
    <location>
        <begin position="1"/>
        <end position="27"/>
    </location>
</feature>